<evidence type="ECO:0000256" key="4">
    <source>
        <dbReference type="ARBA" id="ARBA00022827"/>
    </source>
</evidence>
<dbReference type="PANTHER" id="PTHR43872:SF1">
    <property type="entry name" value="MONOOXYGENASE, PUTATIVE (AFU_ORTHOLOGUE AFUA_8G02570)-RELATED"/>
    <property type="match status" value="1"/>
</dbReference>
<dbReference type="EMBL" id="JAUHHC010000001">
    <property type="protein sequence ID" value="MDN3918959.1"/>
    <property type="molecule type" value="Genomic_DNA"/>
</dbReference>
<evidence type="ECO:0000256" key="3">
    <source>
        <dbReference type="ARBA" id="ARBA00022630"/>
    </source>
</evidence>
<dbReference type="SUPFAM" id="SSF51905">
    <property type="entry name" value="FAD/NAD(P)-binding domain"/>
    <property type="match status" value="1"/>
</dbReference>
<dbReference type="EC" id="1.14.13.-" evidence="7"/>
<comment type="similarity">
    <text evidence="2">Belongs to the FAD-binding monooxygenase family.</text>
</comment>
<dbReference type="InterPro" id="IPR020946">
    <property type="entry name" value="Flavin_mOase-like"/>
</dbReference>
<dbReference type="Proteomes" id="UP001228044">
    <property type="component" value="Unassembled WGS sequence"/>
</dbReference>
<gene>
    <name evidence="7" type="ORF">QWJ38_01585</name>
</gene>
<dbReference type="Pfam" id="PF00743">
    <property type="entry name" value="FMO-like"/>
    <property type="match status" value="1"/>
</dbReference>
<sequence length="505" mass="56055">MDDAARPDPERTTEPPGAALDVLIVGAGLSGIGAARHLQRRCPEQRFEIVEARERLGGTWDLFRYPGVRSDSDIYTLGYGFKPWTGRQAITEGPAILDYIRETAEEGGLAARIRYGHRVVGADWSSEAACWRVELEADGRRRQLNARFLYLCCGYYSYAGGHRPSFEGEAEFRGTIALPQFWPAELDHAGQRVVVIGSGATAVTLVPAMARTAAHVTMLQRSPSYVVSRPSVDAIAQGLRRVMPEAWAYALTRWKNVAITSFYYRLARRRPGLFKQRLQQLAAAALGSAEQAAAAFTPRYEPWDQRLCVAPDGDLFQALRESRASIVTDTIERFTPGGLRLAGGRELAADIVVMATGLKLNVLGDIAVRIDGRPLDASAQMAYKGMMLSEVPNMVMAFGYTNASWTLKADLTAAWVCRLLRHMRRHGQRIAVPRRDPSVASEPFLSFSSGYVQRALAALPKQGNRRPWQVHQNYFADLRAIRWGRIADGVLQLSPDAQPIKEKRR</sequence>
<dbReference type="Pfam" id="PF13450">
    <property type="entry name" value="NAD_binding_8"/>
    <property type="match status" value="1"/>
</dbReference>
<dbReference type="RefSeq" id="WP_290357284.1">
    <property type="nucleotide sequence ID" value="NZ_JAUHHC010000001.1"/>
</dbReference>
<evidence type="ECO:0000256" key="6">
    <source>
        <dbReference type="ARBA" id="ARBA00023033"/>
    </source>
</evidence>
<dbReference type="GO" id="GO:0016491">
    <property type="term" value="F:oxidoreductase activity"/>
    <property type="evidence" value="ECO:0007669"/>
    <property type="project" value="UniProtKB-KW"/>
</dbReference>
<evidence type="ECO:0000256" key="5">
    <source>
        <dbReference type="ARBA" id="ARBA00023002"/>
    </source>
</evidence>
<evidence type="ECO:0000256" key="2">
    <source>
        <dbReference type="ARBA" id="ARBA00010139"/>
    </source>
</evidence>
<dbReference type="InterPro" id="IPR036188">
    <property type="entry name" value="FAD/NAD-bd_sf"/>
</dbReference>
<dbReference type="PANTHER" id="PTHR43872">
    <property type="entry name" value="MONOOXYGENASE, PUTATIVE (AFU_ORTHOLOGUE AFUA_8G02570)-RELATED"/>
    <property type="match status" value="1"/>
</dbReference>
<evidence type="ECO:0000256" key="1">
    <source>
        <dbReference type="ARBA" id="ARBA00001974"/>
    </source>
</evidence>
<keyword evidence="4" id="KW-0274">FAD</keyword>
<keyword evidence="8" id="KW-1185">Reference proteome</keyword>
<accession>A0ABT8DRN4</accession>
<dbReference type="Gene3D" id="3.50.50.60">
    <property type="entry name" value="FAD/NAD(P)-binding domain"/>
    <property type="match status" value="2"/>
</dbReference>
<keyword evidence="5 7" id="KW-0560">Oxidoreductase</keyword>
<name>A0ABT8DRN4_9BURK</name>
<organism evidence="7 8">
    <name type="scientific">Roseateles violae</name>
    <dbReference type="NCBI Taxonomy" id="3058042"/>
    <lineage>
        <taxon>Bacteria</taxon>
        <taxon>Pseudomonadati</taxon>
        <taxon>Pseudomonadota</taxon>
        <taxon>Betaproteobacteria</taxon>
        <taxon>Burkholderiales</taxon>
        <taxon>Sphaerotilaceae</taxon>
        <taxon>Roseateles</taxon>
    </lineage>
</organism>
<proteinExistence type="inferred from homology"/>
<protein>
    <submittedName>
        <fullName evidence="7">NAD(P)/FAD-dependent oxidoreductase</fullName>
        <ecNumber evidence="7">1.14.13.-</ecNumber>
    </submittedName>
</protein>
<reference evidence="7 8" key="1">
    <citation type="submission" date="2023-06" db="EMBL/GenBank/DDBJ databases">
        <title>Pelomonas sp. PFR6 16S ribosomal RNA gene Genome sequencing and assembly.</title>
        <authorList>
            <person name="Woo H."/>
        </authorList>
    </citation>
    <scope>NUCLEOTIDE SEQUENCE [LARGE SCALE GENOMIC DNA]</scope>
    <source>
        <strain evidence="7 8">PFR6</strain>
    </source>
</reference>
<comment type="cofactor">
    <cofactor evidence="1">
        <name>FAD</name>
        <dbReference type="ChEBI" id="CHEBI:57692"/>
    </cofactor>
</comment>
<evidence type="ECO:0000313" key="7">
    <source>
        <dbReference type="EMBL" id="MDN3918959.1"/>
    </source>
</evidence>
<comment type="caution">
    <text evidence="7">The sequence shown here is derived from an EMBL/GenBank/DDBJ whole genome shotgun (WGS) entry which is preliminary data.</text>
</comment>
<dbReference type="PRINTS" id="PR00411">
    <property type="entry name" value="PNDRDTASEI"/>
</dbReference>
<keyword evidence="6" id="KW-0503">Monooxygenase</keyword>
<keyword evidence="3" id="KW-0285">Flavoprotein</keyword>
<dbReference type="InterPro" id="IPR051820">
    <property type="entry name" value="FAD-binding_MO"/>
</dbReference>
<evidence type="ECO:0000313" key="8">
    <source>
        <dbReference type="Proteomes" id="UP001228044"/>
    </source>
</evidence>